<dbReference type="GO" id="GO:0008901">
    <property type="term" value="F:ferredoxin hydrogenase activity"/>
    <property type="evidence" value="ECO:0007669"/>
    <property type="project" value="InterPro"/>
</dbReference>
<dbReference type="Pfam" id="PF00374">
    <property type="entry name" value="NiFeSe_Hases"/>
    <property type="match status" value="2"/>
</dbReference>
<feature type="binding site" evidence="6">
    <location>
        <position position="65"/>
    </location>
    <ligand>
        <name>Fe cation</name>
        <dbReference type="ChEBI" id="CHEBI:24875"/>
    </ligand>
</feature>
<accession>A0A897MW94</accession>
<dbReference type="GO" id="GO:0016151">
    <property type="term" value="F:nickel cation binding"/>
    <property type="evidence" value="ECO:0007669"/>
    <property type="project" value="InterPro"/>
</dbReference>
<keyword evidence="6" id="KW-0460">Magnesium</keyword>
<gene>
    <name evidence="7" type="primary">frhA2</name>
    <name evidence="7" type="ORF">HSR121_0182</name>
</gene>
<dbReference type="EMBL" id="CP064787">
    <property type="protein sequence ID" value="QSG04541.1"/>
    <property type="molecule type" value="Genomic_DNA"/>
</dbReference>
<feature type="binding site" evidence="6">
    <location>
        <position position="65"/>
    </location>
    <ligand>
        <name>Ni(2+)</name>
        <dbReference type="ChEBI" id="CHEBI:49786"/>
    </ligand>
</feature>
<dbReference type="Proteomes" id="UP000663525">
    <property type="component" value="Chromosome"/>
</dbReference>
<evidence type="ECO:0000256" key="5">
    <source>
        <dbReference type="ARBA" id="ARBA00023002"/>
    </source>
</evidence>
<dbReference type="PANTHER" id="PTHR43600">
    <property type="entry name" value="COENZYME F420 HYDROGENASE, SUBUNIT ALPHA"/>
    <property type="match status" value="1"/>
</dbReference>
<evidence type="ECO:0000313" key="8">
    <source>
        <dbReference type="Proteomes" id="UP000663525"/>
    </source>
</evidence>
<evidence type="ECO:0000256" key="2">
    <source>
        <dbReference type="ARBA" id="ARBA00009292"/>
    </source>
</evidence>
<evidence type="ECO:0000256" key="6">
    <source>
        <dbReference type="PIRSR" id="PIRSR601501-1"/>
    </source>
</evidence>
<feature type="binding site" evidence="6">
    <location>
        <position position="62"/>
    </location>
    <ligand>
        <name>Mg(2+)</name>
        <dbReference type="ChEBI" id="CHEBI:18420"/>
    </ligand>
</feature>
<dbReference type="InterPro" id="IPR018247">
    <property type="entry name" value="EF_Hand_1_Ca_BS"/>
</dbReference>
<dbReference type="RefSeq" id="WP_229114002.1">
    <property type="nucleotide sequence ID" value="NZ_CP064787.1"/>
</dbReference>
<keyword evidence="3 6" id="KW-0533">Nickel</keyword>
<dbReference type="PROSITE" id="PS00018">
    <property type="entry name" value="EF_HAND_1"/>
    <property type="match status" value="1"/>
</dbReference>
<dbReference type="PANTHER" id="PTHR43600:SF2">
    <property type="entry name" value="F420-NON-REDUCING HYDROGENASE VHU SUBUNIT A"/>
    <property type="match status" value="1"/>
</dbReference>
<comment type="cofactor">
    <cofactor evidence="1 6">
        <name>Ni(2+)</name>
        <dbReference type="ChEBI" id="CHEBI:49786"/>
    </cofactor>
</comment>
<feature type="binding site" evidence="6">
    <location>
        <position position="43"/>
    </location>
    <ligand>
        <name>Mg(2+)</name>
        <dbReference type="ChEBI" id="CHEBI:18420"/>
    </ligand>
</feature>
<protein>
    <submittedName>
        <fullName evidence="7">Coenzyme F420-reducing hydrogenase, alpha subunit</fullName>
    </submittedName>
</protein>
<dbReference type="PROSITE" id="PS00508">
    <property type="entry name" value="NI_HGENASE_L_2"/>
    <property type="match status" value="1"/>
</dbReference>
<sequence length="472" mass="52890">MSKKQVIDPVTRVEGHGKITIELDDDGEVEDTQFHVTEFRGFEEFVEGRPVWEMPEITARICGICPVSHQLAAAKALDEIAGVEIPEGAKKLRELLHMGQVLQSHALSFFYLSSPDLVLGYDADPEKRNIEGVLEENPQLAERGIDLRKFGQDVIAALGDKKVHPDFAIGGGVTNTLDPEDGERLREQSEELDTYVRETIDLLQEIFAEMDDDTLDYATYETGYMGLVDEDGGLEHYDGDIRLVDEDGDLLEEIDDSAYADIIGERSKEWSYLKFPYYKERGFEDGQYRVGPLGRLNAVDQLSTPQAQAEFERYMDAADGAVHERSTYYHWARLIEILYCIERIRELLENDAVYEGVPNVPTRPEKNNGVGVIEAPRGTLIHEYDVDDDGKVTNADFIVATTHNNGAMNKGVRTAAETFVDGPEIPEGTLNKMESVIRCYDPCLSCSTHAIGDMPLEVTIERDGEVLDEVSR</sequence>
<evidence type="ECO:0000256" key="4">
    <source>
        <dbReference type="ARBA" id="ARBA00022723"/>
    </source>
</evidence>
<comment type="similarity">
    <text evidence="2">Belongs to the [NiFe]/[NiFeSe] hydrogenase large subunit family.</text>
</comment>
<evidence type="ECO:0000256" key="1">
    <source>
        <dbReference type="ARBA" id="ARBA00001967"/>
    </source>
</evidence>
<proteinExistence type="inferred from homology"/>
<dbReference type="AlphaFoldDB" id="A0A897MW94"/>
<organism evidence="7 8">
    <name type="scientific">Halapricum desulfuricans</name>
    <dbReference type="NCBI Taxonomy" id="2841257"/>
    <lineage>
        <taxon>Archaea</taxon>
        <taxon>Methanobacteriati</taxon>
        <taxon>Methanobacteriota</taxon>
        <taxon>Stenosarchaea group</taxon>
        <taxon>Halobacteria</taxon>
        <taxon>Halobacteriales</taxon>
        <taxon>Haloarculaceae</taxon>
        <taxon>Halapricum</taxon>
    </lineage>
</organism>
<keyword evidence="6" id="KW-0408">Iron</keyword>
<dbReference type="InterPro" id="IPR029014">
    <property type="entry name" value="NiFe-Hase_large"/>
</dbReference>
<dbReference type="Gene3D" id="1.10.645.10">
    <property type="entry name" value="Cytochrome-c3 Hydrogenase, chain B"/>
    <property type="match status" value="1"/>
</dbReference>
<comment type="cofactor">
    <cofactor evidence="6">
        <name>Fe cation</name>
        <dbReference type="ChEBI" id="CHEBI:24875"/>
    </cofactor>
</comment>
<evidence type="ECO:0000256" key="3">
    <source>
        <dbReference type="ARBA" id="ARBA00022596"/>
    </source>
</evidence>
<feature type="binding site" evidence="6">
    <location>
        <position position="446"/>
    </location>
    <ligand>
        <name>Fe cation</name>
        <dbReference type="ChEBI" id="CHEBI:24875"/>
    </ligand>
</feature>
<evidence type="ECO:0000313" key="7">
    <source>
        <dbReference type="EMBL" id="QSG04541.1"/>
    </source>
</evidence>
<name>A0A897MW94_9EURY</name>
<feature type="binding site" evidence="6">
    <location>
        <position position="443"/>
    </location>
    <ligand>
        <name>Ni(2+)</name>
        <dbReference type="ChEBI" id="CHEBI:49786"/>
    </ligand>
</feature>
<dbReference type="GeneID" id="68853840"/>
<dbReference type="InterPro" id="IPR018194">
    <property type="entry name" value="Ni-dep_hyd_lsu_Ni_BS"/>
</dbReference>
<keyword evidence="5" id="KW-0560">Oxidoreductase</keyword>
<reference evidence="7" key="1">
    <citation type="submission" date="2020-11" db="EMBL/GenBank/DDBJ databases">
        <title>Carbohydrate-dependent, anaerobic sulfur respiration: A novel catabolism in halophilic archaea.</title>
        <authorList>
            <person name="Sorokin D.Y."/>
            <person name="Messina E."/>
            <person name="Smedile F."/>
            <person name="La Cono V."/>
            <person name="Hallsworth J.E."/>
            <person name="Yakimov M.M."/>
        </authorList>
    </citation>
    <scope>NUCLEOTIDE SEQUENCE</scope>
    <source>
        <strain evidence="7">HSR12-1</strain>
    </source>
</reference>
<dbReference type="InterPro" id="IPR001501">
    <property type="entry name" value="Ni-dep_hyd_lsu"/>
</dbReference>
<dbReference type="SUPFAM" id="SSF56762">
    <property type="entry name" value="HydB/Nqo4-like"/>
    <property type="match status" value="1"/>
</dbReference>
<keyword evidence="4 6" id="KW-0479">Metal-binding</keyword>
<feature type="binding site" evidence="6">
    <location>
        <position position="449"/>
    </location>
    <ligand>
        <name>Mg(2+)</name>
        <dbReference type="ChEBI" id="CHEBI:18420"/>
    </ligand>
</feature>